<dbReference type="InterPro" id="IPR009936">
    <property type="entry name" value="DUF1468"/>
</dbReference>
<evidence type="ECO:0000313" key="4">
    <source>
        <dbReference type="Proteomes" id="UP000192343"/>
    </source>
</evidence>
<accession>A0A1Y1RYF0</accession>
<dbReference type="Pfam" id="PF07331">
    <property type="entry name" value="TctB"/>
    <property type="match status" value="1"/>
</dbReference>
<feature type="transmembrane region" description="Helical" evidence="1">
    <location>
        <begin position="102"/>
        <end position="118"/>
    </location>
</feature>
<evidence type="ECO:0000313" key="3">
    <source>
        <dbReference type="EMBL" id="ORC34832.1"/>
    </source>
</evidence>
<keyword evidence="1" id="KW-1133">Transmembrane helix</keyword>
<keyword evidence="1" id="KW-0812">Transmembrane</keyword>
<keyword evidence="4" id="KW-1185">Reference proteome</keyword>
<dbReference type="STRING" id="1963862.B4O97_10870"/>
<organism evidence="3 4">
    <name type="scientific">Marispirochaeta aestuarii</name>
    <dbReference type="NCBI Taxonomy" id="1963862"/>
    <lineage>
        <taxon>Bacteria</taxon>
        <taxon>Pseudomonadati</taxon>
        <taxon>Spirochaetota</taxon>
        <taxon>Spirochaetia</taxon>
        <taxon>Spirochaetales</taxon>
        <taxon>Spirochaetaceae</taxon>
        <taxon>Marispirochaeta</taxon>
    </lineage>
</organism>
<proteinExistence type="predicted"/>
<dbReference type="EMBL" id="MWQY01000011">
    <property type="protein sequence ID" value="ORC34832.1"/>
    <property type="molecule type" value="Genomic_DNA"/>
</dbReference>
<sequence>MAKANIVIGSIFFLLALLMFAVALDFPKPQVSGLSPRVFPQFVAVCTMIFSAMLIVKNVRLLAGKDTVVQEKKKLDSQFAARFGIFSAAGVLYVLLIDKIGYLIATPILIAATMLLFNEKRWFRVLMVSVLTTLILYMLFRMVFRVPLPRNPLW</sequence>
<dbReference type="Proteomes" id="UP000192343">
    <property type="component" value="Unassembled WGS sequence"/>
</dbReference>
<gene>
    <name evidence="3" type="ORF">B4O97_10870</name>
</gene>
<evidence type="ECO:0000259" key="2">
    <source>
        <dbReference type="Pfam" id="PF07331"/>
    </source>
</evidence>
<feature type="transmembrane region" description="Helical" evidence="1">
    <location>
        <begin position="125"/>
        <end position="144"/>
    </location>
</feature>
<dbReference type="OrthoDB" id="370592at2"/>
<protein>
    <recommendedName>
        <fullName evidence="2">DUF1468 domain-containing protein</fullName>
    </recommendedName>
</protein>
<keyword evidence="1" id="KW-0472">Membrane</keyword>
<dbReference type="RefSeq" id="WP_083050775.1">
    <property type="nucleotide sequence ID" value="NZ_MWQY01000011.1"/>
</dbReference>
<comment type="caution">
    <text evidence="3">The sequence shown here is derived from an EMBL/GenBank/DDBJ whole genome shotgun (WGS) entry which is preliminary data.</text>
</comment>
<feature type="transmembrane region" description="Helical" evidence="1">
    <location>
        <begin position="39"/>
        <end position="59"/>
    </location>
</feature>
<dbReference type="AlphaFoldDB" id="A0A1Y1RYF0"/>
<name>A0A1Y1RYF0_9SPIO</name>
<evidence type="ECO:0000256" key="1">
    <source>
        <dbReference type="SAM" id="Phobius"/>
    </source>
</evidence>
<reference evidence="3 4" key="1">
    <citation type="submission" date="2017-03" db="EMBL/GenBank/DDBJ databases">
        <title>Draft Genome sequence of Marispirochaeta sp. strain JC444.</title>
        <authorList>
            <person name="Shivani Y."/>
            <person name="Subhash Y."/>
            <person name="Sasikala C."/>
            <person name="Ramana C."/>
        </authorList>
    </citation>
    <scope>NUCLEOTIDE SEQUENCE [LARGE SCALE GENOMIC DNA]</scope>
    <source>
        <strain evidence="3 4">JC444</strain>
    </source>
</reference>
<feature type="transmembrane region" description="Helical" evidence="1">
    <location>
        <begin position="79"/>
        <end position="96"/>
    </location>
</feature>
<feature type="domain" description="DUF1468" evidence="2">
    <location>
        <begin position="7"/>
        <end position="149"/>
    </location>
</feature>